<name>A0A392MKI3_9FABA</name>
<proteinExistence type="predicted"/>
<dbReference type="Gene3D" id="1.25.10.10">
    <property type="entry name" value="Leucine-rich Repeat Variant"/>
    <property type="match status" value="2"/>
</dbReference>
<organism evidence="1 2">
    <name type="scientific">Trifolium medium</name>
    <dbReference type="NCBI Taxonomy" id="97028"/>
    <lineage>
        <taxon>Eukaryota</taxon>
        <taxon>Viridiplantae</taxon>
        <taxon>Streptophyta</taxon>
        <taxon>Embryophyta</taxon>
        <taxon>Tracheophyta</taxon>
        <taxon>Spermatophyta</taxon>
        <taxon>Magnoliopsida</taxon>
        <taxon>eudicotyledons</taxon>
        <taxon>Gunneridae</taxon>
        <taxon>Pentapetalae</taxon>
        <taxon>rosids</taxon>
        <taxon>fabids</taxon>
        <taxon>Fabales</taxon>
        <taxon>Fabaceae</taxon>
        <taxon>Papilionoideae</taxon>
        <taxon>50 kb inversion clade</taxon>
        <taxon>NPAAA clade</taxon>
        <taxon>Hologalegina</taxon>
        <taxon>IRL clade</taxon>
        <taxon>Trifolieae</taxon>
        <taxon>Trifolium</taxon>
    </lineage>
</organism>
<accession>A0A392MKI3</accession>
<protein>
    <submittedName>
        <fullName evidence="1">Armadillo/beta-catenin-like repeat protein</fullName>
    </submittedName>
</protein>
<evidence type="ECO:0000313" key="1">
    <source>
        <dbReference type="EMBL" id="MCH88022.1"/>
    </source>
</evidence>
<dbReference type="PANTHER" id="PTHR46369:SF1">
    <property type="entry name" value="PROTEIN CELLULOSE SYNTHASE INTERACTIVE 3"/>
    <property type="match status" value="1"/>
</dbReference>
<gene>
    <name evidence="1" type="ORF">A2U01_0008903</name>
</gene>
<sequence length="332" mass="35279">MISYIVEGDVEPLIKLAKSSSVDAAETAVAALANLLFDPFIAAEALAEDVVSALTRVLAEGTSEGKQNASRALHQLLKQFPVGDVLKGNAQCRFTVLALVDSLRAMDMDGTDAADTLGAIALLVRTKQGVNFTYPPWLALGEIPSSLELLIYCLAEGPPLVQDKAIEILSRLCGDQPAVLGDLLFANSRSIVSLANRIINSSSSEVKVGGAALLICAAKEKKGLSMDSLDSSGYLKPLIYSLVDMVKQSCNCSSLDIEVFATKGFMERNAFQEVDVFDIPDPATVLGGTVALWLLSVIASFHSKSKLTVMEAGGLEALCNKLARHTSNPQVY</sequence>
<reference evidence="1 2" key="1">
    <citation type="journal article" date="2018" name="Front. Plant Sci.">
        <title>Red Clover (Trifolium pratense) and Zigzag Clover (T. medium) - A Picture of Genomic Similarities and Differences.</title>
        <authorList>
            <person name="Dluhosova J."/>
            <person name="Istvanek J."/>
            <person name="Nedelnik J."/>
            <person name="Repkova J."/>
        </authorList>
    </citation>
    <scope>NUCLEOTIDE SEQUENCE [LARGE SCALE GENOMIC DNA]</scope>
    <source>
        <strain evidence="2">cv. 10/8</strain>
        <tissue evidence="1">Leaf</tissue>
    </source>
</reference>
<dbReference type="InterPro" id="IPR044297">
    <property type="entry name" value="CSI1/2/3"/>
</dbReference>
<comment type="caution">
    <text evidence="1">The sequence shown here is derived from an EMBL/GenBank/DDBJ whole genome shotgun (WGS) entry which is preliminary data.</text>
</comment>
<dbReference type="AlphaFoldDB" id="A0A392MKI3"/>
<dbReference type="InterPro" id="IPR011989">
    <property type="entry name" value="ARM-like"/>
</dbReference>
<dbReference type="GO" id="GO:0051211">
    <property type="term" value="P:anisotropic cell growth"/>
    <property type="evidence" value="ECO:0007669"/>
    <property type="project" value="InterPro"/>
</dbReference>
<dbReference type="GO" id="GO:0008017">
    <property type="term" value="F:microtubule binding"/>
    <property type="evidence" value="ECO:0007669"/>
    <property type="project" value="InterPro"/>
</dbReference>
<dbReference type="Proteomes" id="UP000265520">
    <property type="component" value="Unassembled WGS sequence"/>
</dbReference>
<evidence type="ECO:0000313" key="2">
    <source>
        <dbReference type="Proteomes" id="UP000265520"/>
    </source>
</evidence>
<dbReference type="SUPFAM" id="SSF48371">
    <property type="entry name" value="ARM repeat"/>
    <property type="match status" value="1"/>
</dbReference>
<keyword evidence="2" id="KW-1185">Reference proteome</keyword>
<dbReference type="PANTHER" id="PTHR46369">
    <property type="entry name" value="PROTEIN CELLULOSE SYNTHASE INTERACTIVE 1"/>
    <property type="match status" value="1"/>
</dbReference>
<dbReference type="GO" id="GO:0010330">
    <property type="term" value="C:cellulose synthase complex"/>
    <property type="evidence" value="ECO:0007669"/>
    <property type="project" value="InterPro"/>
</dbReference>
<dbReference type="GO" id="GO:2001006">
    <property type="term" value="P:regulation of cellulose biosynthetic process"/>
    <property type="evidence" value="ECO:0007669"/>
    <property type="project" value="InterPro"/>
</dbReference>
<dbReference type="EMBL" id="LXQA010013349">
    <property type="protein sequence ID" value="MCH88022.1"/>
    <property type="molecule type" value="Genomic_DNA"/>
</dbReference>
<dbReference type="InterPro" id="IPR016024">
    <property type="entry name" value="ARM-type_fold"/>
</dbReference>